<dbReference type="Gene3D" id="1.10.1670.10">
    <property type="entry name" value="Helix-hairpin-Helix base-excision DNA repair enzymes (C-terminal)"/>
    <property type="match status" value="1"/>
</dbReference>
<dbReference type="SMART" id="SM00478">
    <property type="entry name" value="ENDO3c"/>
    <property type="match status" value="1"/>
</dbReference>
<feature type="domain" description="HhH-GPD" evidence="7">
    <location>
        <begin position="82"/>
        <end position="229"/>
    </location>
</feature>
<evidence type="ECO:0000256" key="4">
    <source>
        <dbReference type="ARBA" id="ARBA00023204"/>
    </source>
</evidence>
<dbReference type="Proteomes" id="UP001165306">
    <property type="component" value="Unassembled WGS sequence"/>
</dbReference>
<evidence type="ECO:0000256" key="3">
    <source>
        <dbReference type="ARBA" id="ARBA00022801"/>
    </source>
</evidence>
<keyword evidence="5" id="KW-0456">Lyase</keyword>
<sequence length="256" mass="28843">MPAIIYTDNWHLFTGSRHMPSPGNREPGIARRTVSATKRPFDIDEAMSRIREAVRPFPPAALFQLAEEGFDSPFEVLVACMISIRTFDEVTVPTARRFFSRARTARDVAHLTPAEINQLILTTTFHEPKARQIHAIARRLAADYDGELPCDERLLRSLPGVGPKCANLVLGIACGIPRIAVDVHVHRVTNRWGYVRTRTPEQTMTALEEKLPKRYWVEINRLLVPFGKHVCAGRAPRCSVCVVLDMCQQVGVTTHR</sequence>
<dbReference type="CDD" id="cd00056">
    <property type="entry name" value="ENDO3c"/>
    <property type="match status" value="1"/>
</dbReference>
<evidence type="ECO:0000313" key="8">
    <source>
        <dbReference type="EMBL" id="MCM8748991.1"/>
    </source>
</evidence>
<dbReference type="InterPro" id="IPR003265">
    <property type="entry name" value="HhH-GPD_domain"/>
</dbReference>
<dbReference type="FunFam" id="1.10.340.30:FF:000001">
    <property type="entry name" value="Endonuclease III"/>
    <property type="match status" value="1"/>
</dbReference>
<comment type="similarity">
    <text evidence="1">Belongs to the Nth/MutY family.</text>
</comment>
<dbReference type="GO" id="GO:0016829">
    <property type="term" value="F:lyase activity"/>
    <property type="evidence" value="ECO:0007669"/>
    <property type="project" value="UniProtKB-KW"/>
</dbReference>
<dbReference type="Gene3D" id="1.10.340.30">
    <property type="entry name" value="Hypothetical protein, domain 2"/>
    <property type="match status" value="1"/>
</dbReference>
<dbReference type="InterPro" id="IPR011257">
    <property type="entry name" value="DNA_glycosylase"/>
</dbReference>
<name>A0AA41WAR2_9BACT</name>
<comment type="caution">
    <text evidence="8">The sequence shown here is derived from an EMBL/GenBank/DDBJ whole genome shotgun (WGS) entry which is preliminary data.</text>
</comment>
<keyword evidence="8" id="KW-0540">Nuclease</keyword>
<dbReference type="InterPro" id="IPR023170">
    <property type="entry name" value="HhH_base_excis_C"/>
</dbReference>
<dbReference type="GO" id="GO:0000703">
    <property type="term" value="F:oxidized pyrimidine nucleobase lesion DNA N-glycosylase activity"/>
    <property type="evidence" value="ECO:0007669"/>
    <property type="project" value="TreeGrafter"/>
</dbReference>
<protein>
    <submittedName>
        <fullName evidence="8">Endonuclease III</fullName>
    </submittedName>
</protein>
<evidence type="ECO:0000256" key="5">
    <source>
        <dbReference type="ARBA" id="ARBA00023239"/>
    </source>
</evidence>
<dbReference type="PANTHER" id="PTHR43286:SF1">
    <property type="entry name" value="ENDONUCLEASE III-LIKE PROTEIN 1"/>
    <property type="match status" value="1"/>
</dbReference>
<keyword evidence="4" id="KW-0234">DNA repair</keyword>
<keyword evidence="6" id="KW-0326">Glycosidase</keyword>
<dbReference type="SUPFAM" id="SSF48150">
    <property type="entry name" value="DNA-glycosylase"/>
    <property type="match status" value="1"/>
</dbReference>
<proteinExistence type="inferred from homology"/>
<accession>A0AA41WAR2</accession>
<gene>
    <name evidence="8" type="ORF">NET02_07540</name>
</gene>
<evidence type="ECO:0000256" key="2">
    <source>
        <dbReference type="ARBA" id="ARBA00022763"/>
    </source>
</evidence>
<dbReference type="InterPro" id="IPR004036">
    <property type="entry name" value="Endonuclease-III-like_CS2"/>
</dbReference>
<evidence type="ECO:0000313" key="9">
    <source>
        <dbReference type="Proteomes" id="UP001165306"/>
    </source>
</evidence>
<keyword evidence="2" id="KW-0227">DNA damage</keyword>
<dbReference type="PROSITE" id="PS01155">
    <property type="entry name" value="ENDONUCLEASE_III_2"/>
    <property type="match status" value="1"/>
</dbReference>
<dbReference type="AlphaFoldDB" id="A0AA41WAR2"/>
<keyword evidence="8" id="KW-0255">Endonuclease</keyword>
<evidence type="ECO:0000256" key="6">
    <source>
        <dbReference type="ARBA" id="ARBA00023295"/>
    </source>
</evidence>
<evidence type="ECO:0000256" key="1">
    <source>
        <dbReference type="ARBA" id="ARBA00008343"/>
    </source>
</evidence>
<dbReference type="GO" id="GO:0003906">
    <property type="term" value="F:DNA-(apurinic or apyrimidinic site) endonuclease activity"/>
    <property type="evidence" value="ECO:0007669"/>
    <property type="project" value="TreeGrafter"/>
</dbReference>
<dbReference type="GO" id="GO:0006285">
    <property type="term" value="P:base-excision repair, AP site formation"/>
    <property type="evidence" value="ECO:0007669"/>
    <property type="project" value="TreeGrafter"/>
</dbReference>
<keyword evidence="3" id="KW-0378">Hydrolase</keyword>
<dbReference type="GO" id="GO:0006289">
    <property type="term" value="P:nucleotide-excision repair"/>
    <property type="evidence" value="ECO:0007669"/>
    <property type="project" value="TreeGrafter"/>
</dbReference>
<keyword evidence="9" id="KW-1185">Reference proteome</keyword>
<reference evidence="8" key="1">
    <citation type="submission" date="2022-06" db="EMBL/GenBank/DDBJ databases">
        <title>CFH 74404 Thermomicrobiaceae sp.</title>
        <authorList>
            <person name="Ming H."/>
            <person name="Li W.-J."/>
            <person name="Zhao Z."/>
        </authorList>
    </citation>
    <scope>NUCLEOTIDE SEQUENCE</scope>
    <source>
        <strain evidence="8">CFH 74404</strain>
    </source>
</reference>
<dbReference type="EMBL" id="JAMSLR010000004">
    <property type="protein sequence ID" value="MCM8748991.1"/>
    <property type="molecule type" value="Genomic_DNA"/>
</dbReference>
<dbReference type="PANTHER" id="PTHR43286">
    <property type="entry name" value="ENDONUCLEASE III-LIKE PROTEIN 1"/>
    <property type="match status" value="1"/>
</dbReference>
<evidence type="ECO:0000259" key="7">
    <source>
        <dbReference type="SMART" id="SM00478"/>
    </source>
</evidence>
<dbReference type="Pfam" id="PF00730">
    <property type="entry name" value="HhH-GPD"/>
    <property type="match status" value="1"/>
</dbReference>
<organism evidence="8 9">
    <name type="scientific">Thermalbibacter longus</name>
    <dbReference type="NCBI Taxonomy" id="2951981"/>
    <lineage>
        <taxon>Bacteria</taxon>
        <taxon>Pseudomonadati</taxon>
        <taxon>Thermomicrobiota</taxon>
        <taxon>Thermomicrobia</taxon>
        <taxon>Thermomicrobiales</taxon>
        <taxon>Thermomicrobiaceae</taxon>
        <taxon>Thermalbibacter</taxon>
    </lineage>
</organism>